<comment type="caution">
    <text evidence="1">The sequence shown here is derived from an EMBL/GenBank/DDBJ whole genome shotgun (WGS) entry which is preliminary data.</text>
</comment>
<proteinExistence type="predicted"/>
<keyword evidence="2" id="KW-1185">Reference proteome</keyword>
<name>A0A8X6I9V4_TRICU</name>
<sequence length="118" mass="13669">MEITIPVYFSTSMAAPKIEEMRVAKNFYWCIYYKVTGFPKPQRAWYFNNILLQNPLIQDLENAWTMKNTFLADETVTAFERKKDSGYLLLCCGDPEQHCATCRHNAGRGLSINPVYES</sequence>
<dbReference type="Proteomes" id="UP000887116">
    <property type="component" value="Unassembled WGS sequence"/>
</dbReference>
<evidence type="ECO:0000313" key="1">
    <source>
        <dbReference type="EMBL" id="GFQ90377.1"/>
    </source>
</evidence>
<dbReference type="EMBL" id="BMAO01033554">
    <property type="protein sequence ID" value="GFQ90377.1"/>
    <property type="molecule type" value="Genomic_DNA"/>
</dbReference>
<gene>
    <name evidence="1" type="primary">AVEN_212988_1</name>
    <name evidence="1" type="ORF">TNCT_245371</name>
</gene>
<evidence type="ECO:0000313" key="2">
    <source>
        <dbReference type="Proteomes" id="UP000887116"/>
    </source>
</evidence>
<reference evidence="1" key="1">
    <citation type="submission" date="2020-07" db="EMBL/GenBank/DDBJ databases">
        <title>Multicomponent nature underlies the extraordinary mechanical properties of spider dragline silk.</title>
        <authorList>
            <person name="Kono N."/>
            <person name="Nakamura H."/>
            <person name="Mori M."/>
            <person name="Yoshida Y."/>
            <person name="Ohtoshi R."/>
            <person name="Malay A.D."/>
            <person name="Moran D.A.P."/>
            <person name="Tomita M."/>
            <person name="Numata K."/>
            <person name="Arakawa K."/>
        </authorList>
    </citation>
    <scope>NUCLEOTIDE SEQUENCE</scope>
</reference>
<protein>
    <submittedName>
        <fullName evidence="1">Ig-like domain-containing protein</fullName>
    </submittedName>
</protein>
<organism evidence="1 2">
    <name type="scientific">Trichonephila clavata</name>
    <name type="common">Joro spider</name>
    <name type="synonym">Nephila clavata</name>
    <dbReference type="NCBI Taxonomy" id="2740835"/>
    <lineage>
        <taxon>Eukaryota</taxon>
        <taxon>Metazoa</taxon>
        <taxon>Ecdysozoa</taxon>
        <taxon>Arthropoda</taxon>
        <taxon>Chelicerata</taxon>
        <taxon>Arachnida</taxon>
        <taxon>Araneae</taxon>
        <taxon>Araneomorphae</taxon>
        <taxon>Entelegynae</taxon>
        <taxon>Araneoidea</taxon>
        <taxon>Nephilidae</taxon>
        <taxon>Trichonephila</taxon>
    </lineage>
</organism>
<dbReference type="AlphaFoldDB" id="A0A8X6I9V4"/>
<accession>A0A8X6I9V4</accession>